<feature type="compositionally biased region" description="Polar residues" evidence="5">
    <location>
        <begin position="51"/>
        <end position="68"/>
    </location>
</feature>
<accession>A0ABD1TFU1</accession>
<dbReference type="PANTHER" id="PTHR31100:SF69">
    <property type="entry name" value="AT-HOOK MOTIF NUCLEAR-LOCALIZED PROTEIN 17-RELATED"/>
    <property type="match status" value="1"/>
</dbReference>
<comment type="caution">
    <text evidence="7">The sequence shown here is derived from an EMBL/GenBank/DDBJ whole genome shotgun (WGS) entry which is preliminary data.</text>
</comment>
<feature type="region of interest" description="Disordered" evidence="5">
    <location>
        <begin position="223"/>
        <end position="263"/>
    </location>
</feature>
<sequence>MFTQHQQTHTSNTLTSHHYHHRHHHNPSSATTPSPPHHHLGMPIEEDDSQSHSTSFTTKRYPSISANDGASIEVIRRPRGRPPGSKNKPKPPVIITQVSEPSMNPYVLEISDNTDIVEAITRFCRKRNTGLCILNGNGIVANVTIKQPSTTPAAVVTFHGHFSILSISATVLPGNIPATSDGFKISLAGPQGQVVGGLVVGPLFSAGTIYLMAATFNSPSFERLPLEDDPLHSGEEQQQSPPELSGLGDSGHPPPAGTDSSRIPVYSYQSSDVIWAPAARQTPPPPPPY</sequence>
<evidence type="ECO:0000256" key="2">
    <source>
        <dbReference type="ARBA" id="ARBA00023125"/>
    </source>
</evidence>
<evidence type="ECO:0000256" key="3">
    <source>
        <dbReference type="ARBA" id="ARBA00023163"/>
    </source>
</evidence>
<dbReference type="GO" id="GO:0005634">
    <property type="term" value="C:nucleus"/>
    <property type="evidence" value="ECO:0007669"/>
    <property type="project" value="UniProtKB-SubCell"/>
</dbReference>
<comment type="subcellular location">
    <subcellularLocation>
        <location evidence="4">Nucleus</location>
    </subcellularLocation>
</comment>
<reference evidence="8" key="1">
    <citation type="submission" date="2024-07" db="EMBL/GenBank/DDBJ databases">
        <title>Two chromosome-level genome assemblies of Korean endemic species Abeliophyllum distichum and Forsythia ovata (Oleaceae).</title>
        <authorList>
            <person name="Jang H."/>
        </authorList>
    </citation>
    <scope>NUCLEOTIDE SEQUENCE [LARGE SCALE GENOMIC DNA]</scope>
</reference>
<evidence type="ECO:0000256" key="5">
    <source>
        <dbReference type="SAM" id="MobiDB-lite"/>
    </source>
</evidence>
<keyword evidence="2 4" id="KW-0238">DNA-binding</keyword>
<feature type="region of interest" description="Disordered" evidence="5">
    <location>
        <begin position="1"/>
        <end position="93"/>
    </location>
</feature>
<feature type="domain" description="PPC" evidence="6">
    <location>
        <begin position="100"/>
        <end position="239"/>
    </location>
</feature>
<dbReference type="Proteomes" id="UP001604336">
    <property type="component" value="Unassembled WGS sequence"/>
</dbReference>
<evidence type="ECO:0000256" key="4">
    <source>
        <dbReference type="PIRNR" id="PIRNR016021"/>
    </source>
</evidence>
<comment type="function">
    <text evidence="4">Transcription factor that specifically binds AT-rich DNA sequences related to the nuclear matrix attachment regions (MARs).</text>
</comment>
<keyword evidence="3 4" id="KW-0804">Transcription</keyword>
<feature type="compositionally biased region" description="Polar residues" evidence="5">
    <location>
        <begin position="1"/>
        <end position="16"/>
    </location>
</feature>
<dbReference type="InterPro" id="IPR005175">
    <property type="entry name" value="PPC_dom"/>
</dbReference>
<dbReference type="AlphaFoldDB" id="A0ABD1TFU1"/>
<keyword evidence="1 4" id="KW-0805">Transcription regulation</keyword>
<feature type="compositionally biased region" description="Basic residues" evidence="5">
    <location>
        <begin position="17"/>
        <end position="26"/>
    </location>
</feature>
<protein>
    <recommendedName>
        <fullName evidence="4">AT-hook motif nuclear-localized protein</fullName>
    </recommendedName>
</protein>
<evidence type="ECO:0000259" key="6">
    <source>
        <dbReference type="PROSITE" id="PS51742"/>
    </source>
</evidence>
<evidence type="ECO:0000256" key="1">
    <source>
        <dbReference type="ARBA" id="ARBA00023015"/>
    </source>
</evidence>
<keyword evidence="8" id="KW-1185">Reference proteome</keyword>
<organism evidence="7 8">
    <name type="scientific">Abeliophyllum distichum</name>
    <dbReference type="NCBI Taxonomy" id="126358"/>
    <lineage>
        <taxon>Eukaryota</taxon>
        <taxon>Viridiplantae</taxon>
        <taxon>Streptophyta</taxon>
        <taxon>Embryophyta</taxon>
        <taxon>Tracheophyta</taxon>
        <taxon>Spermatophyta</taxon>
        <taxon>Magnoliopsida</taxon>
        <taxon>eudicotyledons</taxon>
        <taxon>Gunneridae</taxon>
        <taxon>Pentapetalae</taxon>
        <taxon>asterids</taxon>
        <taxon>lamiids</taxon>
        <taxon>Lamiales</taxon>
        <taxon>Oleaceae</taxon>
        <taxon>Forsythieae</taxon>
        <taxon>Abeliophyllum</taxon>
    </lineage>
</organism>
<keyword evidence="4" id="KW-0539">Nucleus</keyword>
<dbReference type="GO" id="GO:0003680">
    <property type="term" value="F:minor groove of adenine-thymine-rich DNA binding"/>
    <property type="evidence" value="ECO:0007669"/>
    <property type="project" value="UniProtKB-UniRule"/>
</dbReference>
<dbReference type="PROSITE" id="PS51742">
    <property type="entry name" value="PPC"/>
    <property type="match status" value="1"/>
</dbReference>
<dbReference type="Pfam" id="PF03479">
    <property type="entry name" value="PCC"/>
    <property type="match status" value="1"/>
</dbReference>
<evidence type="ECO:0000313" key="7">
    <source>
        <dbReference type="EMBL" id="KAL2511594.1"/>
    </source>
</evidence>
<dbReference type="PIRSF" id="PIRSF016021">
    <property type="entry name" value="ESCAROLA"/>
    <property type="match status" value="1"/>
</dbReference>
<dbReference type="PANTHER" id="PTHR31100">
    <property type="entry name" value="AT-HOOK MOTIF NUCLEAR-LOCALIZED PROTEIN 15"/>
    <property type="match status" value="1"/>
</dbReference>
<dbReference type="SUPFAM" id="SSF117856">
    <property type="entry name" value="AF0104/ALDC/Ptd012-like"/>
    <property type="match status" value="1"/>
</dbReference>
<dbReference type="InterPro" id="IPR014476">
    <property type="entry name" value="AHL15-29"/>
</dbReference>
<name>A0ABD1TFU1_9LAMI</name>
<dbReference type="EMBL" id="JBFOLK010000005">
    <property type="protein sequence ID" value="KAL2511594.1"/>
    <property type="molecule type" value="Genomic_DNA"/>
</dbReference>
<feature type="compositionally biased region" description="Basic and acidic residues" evidence="5">
    <location>
        <begin position="224"/>
        <end position="235"/>
    </location>
</feature>
<evidence type="ECO:0000313" key="8">
    <source>
        <dbReference type="Proteomes" id="UP001604336"/>
    </source>
</evidence>
<dbReference type="CDD" id="cd11378">
    <property type="entry name" value="DUF296"/>
    <property type="match status" value="1"/>
</dbReference>
<dbReference type="Gene3D" id="3.30.1330.80">
    <property type="entry name" value="Hypothetical protein, similar to alpha- acetolactate decarboxylase, domain 2"/>
    <property type="match status" value="1"/>
</dbReference>
<gene>
    <name evidence="7" type="ORF">Adt_17194</name>
</gene>
<proteinExistence type="predicted"/>